<dbReference type="EMBL" id="BTSY01000005">
    <property type="protein sequence ID" value="GMT30077.1"/>
    <property type="molecule type" value="Genomic_DNA"/>
</dbReference>
<protein>
    <submittedName>
        <fullName evidence="1">Uncharacterized protein</fullName>
    </submittedName>
</protein>
<reference evidence="1" key="1">
    <citation type="submission" date="2023-10" db="EMBL/GenBank/DDBJ databases">
        <title>Genome assembly of Pristionchus species.</title>
        <authorList>
            <person name="Yoshida K."/>
            <person name="Sommer R.J."/>
        </authorList>
    </citation>
    <scope>NUCLEOTIDE SEQUENCE</scope>
    <source>
        <strain evidence="1">RS5133</strain>
    </source>
</reference>
<name>A0AAV5WGD0_9BILA</name>
<keyword evidence="2" id="KW-1185">Reference proteome</keyword>
<evidence type="ECO:0000313" key="1">
    <source>
        <dbReference type="EMBL" id="GMT30077.1"/>
    </source>
</evidence>
<comment type="caution">
    <text evidence="1">The sequence shown here is derived from an EMBL/GenBank/DDBJ whole genome shotgun (WGS) entry which is preliminary data.</text>
</comment>
<sequence length="131" mass="14736">PRCARCRRLCRAEASEKARFVISYSADSAAGSACRRYHTAGCTHGTGHRRCPRGRRRTLLVGRWHRRSLANTDPRHRAYPNSCPCSKSHSPATALVFAYSTRRSACGARCLLLPARFWSWSPQRQSPRAPP</sequence>
<gene>
    <name evidence="1" type="ORF">PFISCL1PPCAC_21374</name>
</gene>
<accession>A0AAV5WGD0</accession>
<proteinExistence type="predicted"/>
<dbReference type="AlphaFoldDB" id="A0AAV5WGD0"/>
<feature type="non-terminal residue" evidence="1">
    <location>
        <position position="1"/>
    </location>
</feature>
<feature type="non-terminal residue" evidence="1">
    <location>
        <position position="131"/>
    </location>
</feature>
<dbReference type="Proteomes" id="UP001432322">
    <property type="component" value="Unassembled WGS sequence"/>
</dbReference>
<evidence type="ECO:0000313" key="2">
    <source>
        <dbReference type="Proteomes" id="UP001432322"/>
    </source>
</evidence>
<organism evidence="1 2">
    <name type="scientific">Pristionchus fissidentatus</name>
    <dbReference type="NCBI Taxonomy" id="1538716"/>
    <lineage>
        <taxon>Eukaryota</taxon>
        <taxon>Metazoa</taxon>
        <taxon>Ecdysozoa</taxon>
        <taxon>Nematoda</taxon>
        <taxon>Chromadorea</taxon>
        <taxon>Rhabditida</taxon>
        <taxon>Rhabditina</taxon>
        <taxon>Diplogasteromorpha</taxon>
        <taxon>Diplogasteroidea</taxon>
        <taxon>Neodiplogasteridae</taxon>
        <taxon>Pristionchus</taxon>
    </lineage>
</organism>